<dbReference type="Gene3D" id="3.40.50.880">
    <property type="match status" value="1"/>
</dbReference>
<dbReference type="PANTHER" id="PTHR43235:SF1">
    <property type="entry name" value="GLUTAMINE AMIDOTRANSFERASE PB2B2.05-RELATED"/>
    <property type="match status" value="1"/>
</dbReference>
<dbReference type="InterPro" id="IPR044668">
    <property type="entry name" value="PuuD-like"/>
</dbReference>
<dbReference type="PANTHER" id="PTHR43235">
    <property type="entry name" value="GLUTAMINE AMIDOTRANSFERASE PB2B2.05-RELATED"/>
    <property type="match status" value="1"/>
</dbReference>
<dbReference type="PROSITE" id="PS51273">
    <property type="entry name" value="GATASE_TYPE_1"/>
    <property type="match status" value="1"/>
</dbReference>
<dbReference type="InterPro" id="IPR029062">
    <property type="entry name" value="Class_I_gatase-like"/>
</dbReference>
<reference evidence="3 4" key="1">
    <citation type="submission" date="2018-08" db="EMBL/GenBank/DDBJ databases">
        <title>A genome reference for cultivated species of the human gut microbiota.</title>
        <authorList>
            <person name="Zou Y."/>
            <person name="Xue W."/>
            <person name="Luo G."/>
        </authorList>
    </citation>
    <scope>NUCLEOTIDE SEQUENCE [LARGE SCALE GENOMIC DNA]</scope>
    <source>
        <strain evidence="2 3">AF15-20</strain>
        <strain evidence="1 4">AF22-10AC</strain>
    </source>
</reference>
<comment type="caution">
    <text evidence="2">The sequence shown here is derived from an EMBL/GenBank/DDBJ whole genome shotgun (WGS) entry which is preliminary data.</text>
</comment>
<organism evidence="2 3">
    <name type="scientific">Holdemanella biformis</name>
    <dbReference type="NCBI Taxonomy" id="1735"/>
    <lineage>
        <taxon>Bacteria</taxon>
        <taxon>Bacillati</taxon>
        <taxon>Bacillota</taxon>
        <taxon>Erysipelotrichia</taxon>
        <taxon>Erysipelotrichales</taxon>
        <taxon>Erysipelotrichaceae</taxon>
        <taxon>Holdemanella</taxon>
    </lineage>
</organism>
<dbReference type="FunFam" id="3.40.50.880:FF:000030">
    <property type="entry name" value="Gamma-glutamyl-gamma-aminobutyrate hydrolase PuuD"/>
    <property type="match status" value="1"/>
</dbReference>
<dbReference type="Proteomes" id="UP000265489">
    <property type="component" value="Unassembled WGS sequence"/>
</dbReference>
<accession>A0A395WBE3</accession>
<dbReference type="SUPFAM" id="SSF52317">
    <property type="entry name" value="Class I glutamine amidotransferase-like"/>
    <property type="match status" value="1"/>
</dbReference>
<gene>
    <name evidence="2" type="ORF">DWW32_00925</name>
    <name evidence="1" type="ORF">DWX92_02615</name>
</gene>
<evidence type="ECO:0000313" key="4">
    <source>
        <dbReference type="Proteomes" id="UP000285274"/>
    </source>
</evidence>
<protein>
    <submittedName>
        <fullName evidence="2">Gamma-glutamyl-gamma-aminobutyrate hydrolase family protein</fullName>
    </submittedName>
</protein>
<evidence type="ECO:0000313" key="2">
    <source>
        <dbReference type="EMBL" id="RGU94109.1"/>
    </source>
</evidence>
<dbReference type="Proteomes" id="UP000285274">
    <property type="component" value="Unassembled WGS sequence"/>
</dbReference>
<name>A0A395WBE3_9FIRM</name>
<dbReference type="Pfam" id="PF07722">
    <property type="entry name" value="Peptidase_C26"/>
    <property type="match status" value="1"/>
</dbReference>
<sequence>MHRPIIGLTCNELDKENLPKQFINEAYINSVIRAGGCPIILPITNDYDTIQAQVNLLDGLIVTGGIDVNPMIYNENPEPLQGNSSLDRDYYEMRVLKYANEKQIPIFGICRGIQMLNVYFKGSLYQDLSYCKRSVIKHAQQEKRENPSHKIHIEKDSFLYPSLSDEAYVNSFHHQAIKDLAPHFKVVAKAPDGIIEAIEHESLPIYAVQFHPEALSHKYGEMQDIFNVFIKKCEVK</sequence>
<evidence type="ECO:0000313" key="3">
    <source>
        <dbReference type="Proteomes" id="UP000265489"/>
    </source>
</evidence>
<dbReference type="GO" id="GO:0005829">
    <property type="term" value="C:cytosol"/>
    <property type="evidence" value="ECO:0007669"/>
    <property type="project" value="TreeGrafter"/>
</dbReference>
<dbReference type="GeneID" id="66579189"/>
<dbReference type="AlphaFoldDB" id="A0A395WBE3"/>
<dbReference type="GO" id="GO:0006598">
    <property type="term" value="P:polyamine catabolic process"/>
    <property type="evidence" value="ECO:0007669"/>
    <property type="project" value="TreeGrafter"/>
</dbReference>
<dbReference type="InterPro" id="IPR011697">
    <property type="entry name" value="Peptidase_C26"/>
</dbReference>
<keyword evidence="2" id="KW-0378">Hydrolase</keyword>
<dbReference type="EMBL" id="QRYQ01000001">
    <property type="protein sequence ID" value="RGU94109.1"/>
    <property type="molecule type" value="Genomic_DNA"/>
</dbReference>
<dbReference type="GO" id="GO:0033969">
    <property type="term" value="F:gamma-glutamyl-gamma-aminobutyrate hydrolase activity"/>
    <property type="evidence" value="ECO:0007669"/>
    <property type="project" value="TreeGrafter"/>
</dbReference>
<dbReference type="RefSeq" id="WP_118319266.1">
    <property type="nucleotide sequence ID" value="NZ_DBGAMI010000210.1"/>
</dbReference>
<dbReference type="EMBL" id="QRVM01000006">
    <property type="protein sequence ID" value="RGS48347.1"/>
    <property type="molecule type" value="Genomic_DNA"/>
</dbReference>
<proteinExistence type="predicted"/>
<evidence type="ECO:0000313" key="1">
    <source>
        <dbReference type="EMBL" id="RGS48347.1"/>
    </source>
</evidence>
<dbReference type="CDD" id="cd01745">
    <property type="entry name" value="GATase1_2"/>
    <property type="match status" value="1"/>
</dbReference>